<dbReference type="EMBL" id="JAIQCV010000003">
    <property type="protein sequence ID" value="KAH1114335.1"/>
    <property type="molecule type" value="Genomic_DNA"/>
</dbReference>
<reference evidence="1 2" key="1">
    <citation type="journal article" date="2021" name="Plant Biotechnol. J.">
        <title>Multi-omics assisted identification of the key and species-specific regulatory components of drought-tolerant mechanisms in Gossypium stocksii.</title>
        <authorList>
            <person name="Yu D."/>
            <person name="Ke L."/>
            <person name="Zhang D."/>
            <person name="Wu Y."/>
            <person name="Sun Y."/>
            <person name="Mei J."/>
            <person name="Sun J."/>
            <person name="Sun Y."/>
        </authorList>
    </citation>
    <scope>NUCLEOTIDE SEQUENCE [LARGE SCALE GENOMIC DNA]</scope>
    <source>
        <strain evidence="2">cv. E1</strain>
        <tissue evidence="1">Leaf</tissue>
    </source>
</reference>
<gene>
    <name evidence="1" type="ORF">J1N35_007713</name>
</gene>
<protein>
    <submittedName>
        <fullName evidence="1">Uncharacterized protein</fullName>
    </submittedName>
</protein>
<dbReference type="Proteomes" id="UP000828251">
    <property type="component" value="Unassembled WGS sequence"/>
</dbReference>
<keyword evidence="2" id="KW-1185">Reference proteome</keyword>
<evidence type="ECO:0000313" key="1">
    <source>
        <dbReference type="EMBL" id="KAH1114335.1"/>
    </source>
</evidence>
<feature type="non-terminal residue" evidence="1">
    <location>
        <position position="1"/>
    </location>
</feature>
<dbReference type="OrthoDB" id="1301749at2759"/>
<evidence type="ECO:0000313" key="2">
    <source>
        <dbReference type="Proteomes" id="UP000828251"/>
    </source>
</evidence>
<sequence>NNFIFHKTLRFDLLLTNITSKVWEYFALVVNIKRIMEPLSILIIWQKPKVDFVKINTNGSTLSNLGRDSTGTLIKDHNVKNSDHVNHLLQTLILGSKLFYPTSGNGC</sequence>
<dbReference type="AlphaFoldDB" id="A0A9D3W8Z3"/>
<comment type="caution">
    <text evidence="1">The sequence shown here is derived from an EMBL/GenBank/DDBJ whole genome shotgun (WGS) entry which is preliminary data.</text>
</comment>
<name>A0A9D3W8Z3_9ROSI</name>
<accession>A0A9D3W8Z3</accession>
<proteinExistence type="predicted"/>
<organism evidence="1 2">
    <name type="scientific">Gossypium stocksii</name>
    <dbReference type="NCBI Taxonomy" id="47602"/>
    <lineage>
        <taxon>Eukaryota</taxon>
        <taxon>Viridiplantae</taxon>
        <taxon>Streptophyta</taxon>
        <taxon>Embryophyta</taxon>
        <taxon>Tracheophyta</taxon>
        <taxon>Spermatophyta</taxon>
        <taxon>Magnoliopsida</taxon>
        <taxon>eudicotyledons</taxon>
        <taxon>Gunneridae</taxon>
        <taxon>Pentapetalae</taxon>
        <taxon>rosids</taxon>
        <taxon>malvids</taxon>
        <taxon>Malvales</taxon>
        <taxon>Malvaceae</taxon>
        <taxon>Malvoideae</taxon>
        <taxon>Gossypium</taxon>
    </lineage>
</organism>